<name>A0A3B0UQC9_9ZZZZ</name>
<sequence>DLLFKLGVALAGAGEAETACRTFDEVLKRYPEMGGAFLGEVRREAQELQC</sequence>
<dbReference type="Pfam" id="PF13174">
    <property type="entry name" value="TPR_6"/>
    <property type="match status" value="1"/>
</dbReference>
<accession>A0A3B0UQC9</accession>
<dbReference type="InterPro" id="IPR019734">
    <property type="entry name" value="TPR_rpt"/>
</dbReference>
<dbReference type="AlphaFoldDB" id="A0A3B0UQC9"/>
<dbReference type="EMBL" id="UOEQ01000413">
    <property type="protein sequence ID" value="VAW22354.1"/>
    <property type="molecule type" value="Genomic_DNA"/>
</dbReference>
<evidence type="ECO:0000313" key="1">
    <source>
        <dbReference type="EMBL" id="VAW22354.1"/>
    </source>
</evidence>
<organism evidence="1">
    <name type="scientific">hydrothermal vent metagenome</name>
    <dbReference type="NCBI Taxonomy" id="652676"/>
    <lineage>
        <taxon>unclassified sequences</taxon>
        <taxon>metagenomes</taxon>
        <taxon>ecological metagenomes</taxon>
    </lineage>
</organism>
<proteinExistence type="predicted"/>
<protein>
    <submittedName>
        <fullName evidence="1">Uncharacterized protein</fullName>
    </submittedName>
</protein>
<gene>
    <name evidence="1" type="ORF">MNBD_ALPHA11-710</name>
</gene>
<reference evidence="1" key="1">
    <citation type="submission" date="2018-06" db="EMBL/GenBank/DDBJ databases">
        <authorList>
            <person name="Zhirakovskaya E."/>
        </authorList>
    </citation>
    <scope>NUCLEOTIDE SEQUENCE</scope>
</reference>
<feature type="non-terminal residue" evidence="1">
    <location>
        <position position="1"/>
    </location>
</feature>